<feature type="coiled-coil region" evidence="1">
    <location>
        <begin position="674"/>
        <end position="751"/>
    </location>
</feature>
<keyword evidence="1" id="KW-0175">Coiled coil</keyword>
<name>A0A6M4GFK2_SPHYA</name>
<keyword evidence="3" id="KW-0614">Plasmid</keyword>
<dbReference type="SUPFAM" id="SSF52540">
    <property type="entry name" value="P-loop containing nucleoside triphosphate hydrolases"/>
    <property type="match status" value="1"/>
</dbReference>
<dbReference type="PANTHER" id="PTHR41259:SF1">
    <property type="entry name" value="DOUBLE-STRAND BREAK REPAIR RAD50 ATPASE, PUTATIVE-RELATED"/>
    <property type="match status" value="1"/>
</dbReference>
<feature type="domain" description="Rad50/SbcC-type AAA" evidence="2">
    <location>
        <begin position="7"/>
        <end position="56"/>
    </location>
</feature>
<accession>A0A6M4GFK2</accession>
<dbReference type="PANTHER" id="PTHR41259">
    <property type="entry name" value="DOUBLE-STRAND BREAK REPAIR RAD50 ATPASE, PUTATIVE-RELATED"/>
    <property type="match status" value="1"/>
</dbReference>
<feature type="coiled-coil region" evidence="1">
    <location>
        <begin position="569"/>
        <end position="603"/>
    </location>
</feature>
<organism evidence="3 4">
    <name type="scientific">Sphingobium yanoikuyae</name>
    <name type="common">Sphingomonas yanoikuyae</name>
    <dbReference type="NCBI Taxonomy" id="13690"/>
    <lineage>
        <taxon>Bacteria</taxon>
        <taxon>Pseudomonadati</taxon>
        <taxon>Pseudomonadota</taxon>
        <taxon>Alphaproteobacteria</taxon>
        <taxon>Sphingomonadales</taxon>
        <taxon>Sphingomonadaceae</taxon>
        <taxon>Sphingobium</taxon>
    </lineage>
</organism>
<sequence length="879" mass="93873">MSLLIRRIALENFRKFRAPHEIAGLTQGLNIVIEPNETGKSTLLEAVRAALFLKHSSTTKLIRSFQPLGDNVGPQVALDFDVAGAPWSLTKRFIKSASVELSGPTGRQQGEAAEQALQALLGFEAGQQGAGFDKTLHGALGMLWVAQTDGLLVEAPSSNLRDLIGATLEGEAGALVGGAAFERIRARIDTQYSAYFTGRAGTPTQRLAAAQKRAIAAAETVAEAERREELLEAAFADLDAARRQLATLRRELENDPDATERTDVLARLETARGAAQQLATRKAENAAATSRLDGLEDLSTRHGAALERQASAQARQATTREQLAELTEGLKTARTHAETTRSALATTLASRDAARTAVTEARALESAMRRRAQIAAAHERLAQVTELEAKRAPLDAALKQAVPAQVLEDLAAAEREVVRHLTLLEADGTRVELVGAQGVTRDGAPLEPGEWTLTRETRIGLPGGGELVLRPSQALAGAQAALDGAQARHSALLAQWQVATLAEAQARAEAAREATRALETLAARILAAAPADRDLNLAAGAQTLRAFIAEHPLEVGEAQAPALPPARSLKELEADQDRADAAFTRAEAQARQAEDDAREAEKARVPLAIDEASAASDLARIGDELTLLAAHPDFADLAATLTAARETAAAASVALQQAEINAQAFDQTALTRRLETFAARRRTAEERQNELKAQIAGLEAKVESDGGKGLAEHAAAAREENEAARAALVRIEEEAEILKLLRATMAEAQAETARSITGPVANRAARHVGRILPGAEPAFGDDLSLSSIRRAGVDEACEQLSKGTQEQLAMLTRLAFADMLLEEGHPVSLILDDPLVYSDDVRLDAMTDLIVEASERMQVILLTCRERAFRHIEATRIKI</sequence>
<evidence type="ECO:0000313" key="4">
    <source>
        <dbReference type="Proteomes" id="UP000502611"/>
    </source>
</evidence>
<dbReference type="InterPro" id="IPR027417">
    <property type="entry name" value="P-loop_NTPase"/>
</dbReference>
<evidence type="ECO:0000313" key="3">
    <source>
        <dbReference type="EMBL" id="QJR05726.1"/>
    </source>
</evidence>
<evidence type="ECO:0000256" key="1">
    <source>
        <dbReference type="SAM" id="Coils"/>
    </source>
</evidence>
<gene>
    <name evidence="3" type="ORF">HH800_26060</name>
</gene>
<reference evidence="3 4" key="1">
    <citation type="submission" date="2020-04" db="EMBL/GenBank/DDBJ databases">
        <title>The Whole Genome Analysis of High salt-tolerant Sphingobium yanoikuyae YC-XJ2 with Aryl organophosphorus flame retardants (aryl-OPFRs)-degrading capacity and characteristics of Related phosphotriesterase.</title>
        <authorList>
            <person name="Li X."/>
        </authorList>
    </citation>
    <scope>NUCLEOTIDE SEQUENCE [LARGE SCALE GENOMIC DNA]</scope>
    <source>
        <strain evidence="3 4">YC-XJ2</strain>
        <plasmid evidence="4">p-a-sy</plasmid>
    </source>
</reference>
<dbReference type="Proteomes" id="UP000502611">
    <property type="component" value="Plasmid p-A-Sy"/>
</dbReference>
<dbReference type="EMBL" id="CP053022">
    <property type="protein sequence ID" value="QJR05726.1"/>
    <property type="molecule type" value="Genomic_DNA"/>
</dbReference>
<dbReference type="AlphaFoldDB" id="A0A6M4GFK2"/>
<geneLocation type="plasmid" evidence="4">
    <name>p-a-sy</name>
</geneLocation>
<dbReference type="GO" id="GO:0006302">
    <property type="term" value="P:double-strand break repair"/>
    <property type="evidence" value="ECO:0007669"/>
    <property type="project" value="InterPro"/>
</dbReference>
<dbReference type="RefSeq" id="WP_169863471.1">
    <property type="nucleotide sequence ID" value="NZ_CP053022.1"/>
</dbReference>
<dbReference type="Gene3D" id="3.40.50.300">
    <property type="entry name" value="P-loop containing nucleotide triphosphate hydrolases"/>
    <property type="match status" value="2"/>
</dbReference>
<evidence type="ECO:0000259" key="2">
    <source>
        <dbReference type="Pfam" id="PF13476"/>
    </source>
</evidence>
<dbReference type="Pfam" id="PF13476">
    <property type="entry name" value="AAA_23"/>
    <property type="match status" value="1"/>
</dbReference>
<proteinExistence type="predicted"/>
<protein>
    <submittedName>
        <fullName evidence="3">AAA family ATPase</fullName>
    </submittedName>
</protein>
<dbReference type="GO" id="GO:0016887">
    <property type="term" value="F:ATP hydrolysis activity"/>
    <property type="evidence" value="ECO:0007669"/>
    <property type="project" value="InterPro"/>
</dbReference>
<dbReference type="InterPro" id="IPR038729">
    <property type="entry name" value="Rad50/SbcC_AAA"/>
</dbReference>
<feature type="coiled-coil region" evidence="1">
    <location>
        <begin position="207"/>
        <end position="251"/>
    </location>
</feature>